<reference evidence="1 2" key="1">
    <citation type="submission" date="2013-01" db="EMBL/GenBank/DDBJ databases">
        <authorList>
            <person name="Harkins D.M."/>
            <person name="Durkin A.S."/>
            <person name="Brinkac L.M."/>
            <person name="Haft D.H."/>
            <person name="Selengut J.D."/>
            <person name="Sanka R."/>
            <person name="DePew J."/>
            <person name="Purushe J."/>
            <person name="Peacock S.J."/>
            <person name="Thaipadungpanit J."/>
            <person name="Wuthiekanun V.W."/>
            <person name="Day N.P."/>
            <person name="Vinetz J.M."/>
            <person name="Sutton G.G."/>
            <person name="Nierman W.C."/>
            <person name="Fouts D.E."/>
        </authorList>
    </citation>
    <scope>NUCLEOTIDE SEQUENCE [LARGE SCALE GENOMIC DNA]</scope>
    <source>
        <strain evidence="1 2">L0374</strain>
    </source>
</reference>
<organism evidence="1 2">
    <name type="scientific">Leptospira interrogans serovar Pyrogenes str. L0374</name>
    <dbReference type="NCBI Taxonomy" id="1049928"/>
    <lineage>
        <taxon>Bacteria</taxon>
        <taxon>Pseudomonadati</taxon>
        <taxon>Spirochaetota</taxon>
        <taxon>Spirochaetia</taxon>
        <taxon>Leptospirales</taxon>
        <taxon>Leptospiraceae</taxon>
        <taxon>Leptospira</taxon>
    </lineage>
</organism>
<comment type="caution">
    <text evidence="1">The sequence shown here is derived from an EMBL/GenBank/DDBJ whole genome shotgun (WGS) entry which is preliminary data.</text>
</comment>
<proteinExistence type="predicted"/>
<name>M6KEQ6_LEPIR</name>
<dbReference type="AlphaFoldDB" id="M6KEQ6"/>
<evidence type="ECO:0000313" key="2">
    <source>
        <dbReference type="Proteomes" id="UP000012137"/>
    </source>
</evidence>
<evidence type="ECO:0000313" key="1">
    <source>
        <dbReference type="EMBL" id="EMN32616.1"/>
    </source>
</evidence>
<dbReference type="EMBL" id="AHMZ02000024">
    <property type="protein sequence ID" value="EMN32616.1"/>
    <property type="molecule type" value="Genomic_DNA"/>
</dbReference>
<sequence>MNQCFLLKILLIIGILIDMNSEQTDLKNRFLTGMFVFLFF</sequence>
<gene>
    <name evidence="1" type="ORF">LEP1GSC083_0072</name>
</gene>
<accession>M6KEQ6</accession>
<protein>
    <submittedName>
        <fullName evidence="1">Uncharacterized protein</fullName>
    </submittedName>
</protein>
<dbReference type="Proteomes" id="UP000012137">
    <property type="component" value="Unassembled WGS sequence"/>
</dbReference>